<keyword evidence="1" id="KW-0472">Membrane</keyword>
<evidence type="ECO:0000313" key="3">
    <source>
        <dbReference type="EMBL" id="KAJ7948299.1"/>
    </source>
</evidence>
<keyword evidence="1" id="KW-0812">Transmembrane</keyword>
<reference evidence="3" key="1">
    <citation type="journal article" date="2023" name="Science">
        <title>Elucidation of the pathway for biosynthesis of saponin adjuvants from the soapbark tree.</title>
        <authorList>
            <person name="Reed J."/>
            <person name="Orme A."/>
            <person name="El-Demerdash A."/>
            <person name="Owen C."/>
            <person name="Martin L.B.B."/>
            <person name="Misra R.C."/>
            <person name="Kikuchi S."/>
            <person name="Rejzek M."/>
            <person name="Martin A.C."/>
            <person name="Harkess A."/>
            <person name="Leebens-Mack J."/>
            <person name="Louveau T."/>
            <person name="Stephenson M.J."/>
            <person name="Osbourn A."/>
        </authorList>
    </citation>
    <scope>NUCLEOTIDE SEQUENCE</scope>
    <source>
        <strain evidence="3">S10</strain>
    </source>
</reference>
<sequence length="308" mass="34685">MSLFLQLQPFYYPVTPKFGRGFSKPLRCFVFSNAIHSFSNSKWWCPSYKASIKPFCKKDEDTHEEGVFQGFSALGEDCPWESGNVWSTLALYMFTLHIPLSFGGLSVVALIKHELVLDPQTEALSLLIVQILELYGVLFLLKFTANPHYNFIKFFKANKSSKDRNWFLASALGFGFLVLLVFFTSLIADAIFGPKPVNNPILKEILLSSDVSRVACALAYCIVTPLLEEIVYRGFLLTSLSSTKKWQHAVLISSIIFSAAHFSGENFLQLFVIGYVLGCSYCWTGNLSSSIFLHSLYNAMAIIITYLY</sequence>
<accession>A0AAD7PB22</accession>
<evidence type="ECO:0000259" key="2">
    <source>
        <dbReference type="Pfam" id="PF02517"/>
    </source>
</evidence>
<gene>
    <name evidence="3" type="ORF">O6P43_028798</name>
</gene>
<dbReference type="AlphaFoldDB" id="A0AAD7PB22"/>
<keyword evidence="4" id="KW-1185">Reference proteome</keyword>
<dbReference type="GO" id="GO:0080120">
    <property type="term" value="P:CAAX-box protein maturation"/>
    <property type="evidence" value="ECO:0007669"/>
    <property type="project" value="UniProtKB-ARBA"/>
</dbReference>
<organism evidence="3 4">
    <name type="scientific">Quillaja saponaria</name>
    <name type="common">Soap bark tree</name>
    <dbReference type="NCBI Taxonomy" id="32244"/>
    <lineage>
        <taxon>Eukaryota</taxon>
        <taxon>Viridiplantae</taxon>
        <taxon>Streptophyta</taxon>
        <taxon>Embryophyta</taxon>
        <taxon>Tracheophyta</taxon>
        <taxon>Spermatophyta</taxon>
        <taxon>Magnoliopsida</taxon>
        <taxon>eudicotyledons</taxon>
        <taxon>Gunneridae</taxon>
        <taxon>Pentapetalae</taxon>
        <taxon>rosids</taxon>
        <taxon>fabids</taxon>
        <taxon>Fabales</taxon>
        <taxon>Quillajaceae</taxon>
        <taxon>Quillaja</taxon>
    </lineage>
</organism>
<name>A0AAD7PB22_QUISA</name>
<proteinExistence type="predicted"/>
<dbReference type="Pfam" id="PF02517">
    <property type="entry name" value="Rce1-like"/>
    <property type="match status" value="1"/>
</dbReference>
<dbReference type="KEGG" id="qsa:O6P43_028798"/>
<dbReference type="GO" id="GO:0004175">
    <property type="term" value="F:endopeptidase activity"/>
    <property type="evidence" value="ECO:0007669"/>
    <property type="project" value="UniProtKB-ARBA"/>
</dbReference>
<dbReference type="Proteomes" id="UP001163823">
    <property type="component" value="Chromosome 12"/>
</dbReference>
<dbReference type="EMBL" id="JARAOO010000012">
    <property type="protein sequence ID" value="KAJ7948299.1"/>
    <property type="molecule type" value="Genomic_DNA"/>
</dbReference>
<dbReference type="InterPro" id="IPR003675">
    <property type="entry name" value="Rce1/LyrA-like_dom"/>
</dbReference>
<feature type="transmembrane region" description="Helical" evidence="1">
    <location>
        <begin position="89"/>
        <end position="111"/>
    </location>
</feature>
<dbReference type="PANTHER" id="PTHR43592:SF4">
    <property type="entry name" value="CAAX AMINO TERMINAL PROTEASE FAMILY PROTEIN"/>
    <property type="match status" value="1"/>
</dbReference>
<keyword evidence="3" id="KW-0645">Protease</keyword>
<comment type="caution">
    <text evidence="3">The sequence shown here is derived from an EMBL/GenBank/DDBJ whole genome shotgun (WGS) entry which is preliminary data.</text>
</comment>
<feature type="transmembrane region" description="Helical" evidence="1">
    <location>
        <begin position="123"/>
        <end position="145"/>
    </location>
</feature>
<keyword evidence="1" id="KW-1133">Transmembrane helix</keyword>
<evidence type="ECO:0000256" key="1">
    <source>
        <dbReference type="SAM" id="Phobius"/>
    </source>
</evidence>
<protein>
    <submittedName>
        <fullName evidence="3">CAAX amino terminal protease</fullName>
    </submittedName>
</protein>
<keyword evidence="3" id="KW-0378">Hydrolase</keyword>
<dbReference type="PANTHER" id="PTHR43592">
    <property type="entry name" value="CAAX AMINO TERMINAL PROTEASE"/>
    <property type="match status" value="1"/>
</dbReference>
<feature type="transmembrane region" description="Helical" evidence="1">
    <location>
        <begin position="166"/>
        <end position="191"/>
    </location>
</feature>
<feature type="domain" description="CAAX prenyl protease 2/Lysostaphin resistance protein A-like" evidence="2">
    <location>
        <begin position="214"/>
        <end position="300"/>
    </location>
</feature>
<dbReference type="GO" id="GO:0006508">
    <property type="term" value="P:proteolysis"/>
    <property type="evidence" value="ECO:0007669"/>
    <property type="project" value="UniProtKB-KW"/>
</dbReference>
<evidence type="ECO:0000313" key="4">
    <source>
        <dbReference type="Proteomes" id="UP001163823"/>
    </source>
</evidence>